<evidence type="ECO:0000313" key="1">
    <source>
        <dbReference type="EMBL" id="KAJ8438197.1"/>
    </source>
</evidence>
<comment type="caution">
    <text evidence="1">The sequence shown here is derived from an EMBL/GenBank/DDBJ whole genome shotgun (WGS) entry which is preliminary data.</text>
</comment>
<dbReference type="EMBL" id="JAKOGI010000266">
    <property type="protein sequence ID" value="KAJ8438197.1"/>
    <property type="molecule type" value="Genomic_DNA"/>
</dbReference>
<evidence type="ECO:0000313" key="2">
    <source>
        <dbReference type="Proteomes" id="UP001153076"/>
    </source>
</evidence>
<gene>
    <name evidence="1" type="ORF">Cgig2_001915</name>
</gene>
<name>A0A9Q1K8C1_9CARY</name>
<keyword evidence="2" id="KW-1185">Reference proteome</keyword>
<sequence>MFRPMIIFKGYLESVQHEDVVSEDVFLNDIDMIPDLKEEEVETVKENIFESRLMGPESSGMVKGVGSGVTSNHLNAKRKCQSGTEPSDSEIVSLLLKENREAYIKDTGQIENSTILRDNGGAIHTSRSLHVVNQVSQQRRSAKDKEDILVDDQNNLWGKIQLLLVGQIN</sequence>
<organism evidence="1 2">
    <name type="scientific">Carnegiea gigantea</name>
    <dbReference type="NCBI Taxonomy" id="171969"/>
    <lineage>
        <taxon>Eukaryota</taxon>
        <taxon>Viridiplantae</taxon>
        <taxon>Streptophyta</taxon>
        <taxon>Embryophyta</taxon>
        <taxon>Tracheophyta</taxon>
        <taxon>Spermatophyta</taxon>
        <taxon>Magnoliopsida</taxon>
        <taxon>eudicotyledons</taxon>
        <taxon>Gunneridae</taxon>
        <taxon>Pentapetalae</taxon>
        <taxon>Caryophyllales</taxon>
        <taxon>Cactineae</taxon>
        <taxon>Cactaceae</taxon>
        <taxon>Cactoideae</taxon>
        <taxon>Echinocereeae</taxon>
        <taxon>Carnegiea</taxon>
    </lineage>
</organism>
<accession>A0A9Q1K8C1</accession>
<reference evidence="1" key="1">
    <citation type="submission" date="2022-04" db="EMBL/GenBank/DDBJ databases">
        <title>Carnegiea gigantea Genome sequencing and assembly v2.</title>
        <authorList>
            <person name="Copetti D."/>
            <person name="Sanderson M.J."/>
            <person name="Burquez A."/>
            <person name="Wojciechowski M.F."/>
        </authorList>
    </citation>
    <scope>NUCLEOTIDE SEQUENCE</scope>
    <source>
        <strain evidence="1">SGP5-SGP5p</strain>
        <tissue evidence="1">Aerial part</tissue>
    </source>
</reference>
<proteinExistence type="predicted"/>
<protein>
    <submittedName>
        <fullName evidence="1">Uncharacterized protein</fullName>
    </submittedName>
</protein>
<dbReference type="Proteomes" id="UP001153076">
    <property type="component" value="Unassembled WGS sequence"/>
</dbReference>
<dbReference type="AlphaFoldDB" id="A0A9Q1K8C1"/>